<dbReference type="Proteomes" id="UP001595916">
    <property type="component" value="Unassembled WGS sequence"/>
</dbReference>
<proteinExistence type="predicted"/>
<dbReference type="PROSITE" id="PS51257">
    <property type="entry name" value="PROKAR_LIPOPROTEIN"/>
    <property type="match status" value="1"/>
</dbReference>
<reference evidence="3" key="1">
    <citation type="journal article" date="2019" name="Int. J. Syst. Evol. Microbiol.">
        <title>The Global Catalogue of Microorganisms (GCM) 10K type strain sequencing project: providing services to taxonomists for standard genome sequencing and annotation.</title>
        <authorList>
            <consortium name="The Broad Institute Genomics Platform"/>
            <consortium name="The Broad Institute Genome Sequencing Center for Infectious Disease"/>
            <person name="Wu L."/>
            <person name="Ma J."/>
        </authorList>
    </citation>
    <scope>NUCLEOTIDE SEQUENCE [LARGE SCALE GENOMIC DNA]</scope>
    <source>
        <strain evidence="3">CCUG 46385</strain>
    </source>
</reference>
<sequence length="242" mass="27307">MNKKRFLATALTLVLLVVAGCSSKSATADEVLEKAKGAANKVETVRLKNEITQVDTQGGTTNQLMEADLMYDLGTKEIKKGKGSISYKTENSEEDAQIKFTFVGDPDHTFIQEISQNGEVKREEATGPSYEIAPEYFTLLDILYSIKGDLEVTEESDGYHLKLSNKDMELIPLFAQSYNLRLSGVEESEVEKEFEAVFEKDTFFFKELKFLIKYDGDKGKFELGNHTMFSEWNSLDIDVENK</sequence>
<evidence type="ECO:0000313" key="2">
    <source>
        <dbReference type="EMBL" id="MFC4804679.1"/>
    </source>
</evidence>
<dbReference type="RefSeq" id="WP_379788193.1">
    <property type="nucleotide sequence ID" value="NZ_JBHSHL010000022.1"/>
</dbReference>
<feature type="chain" id="PRO_5045377733" description="Lipoprotein" evidence="1">
    <location>
        <begin position="29"/>
        <end position="242"/>
    </location>
</feature>
<evidence type="ECO:0000256" key="1">
    <source>
        <dbReference type="SAM" id="SignalP"/>
    </source>
</evidence>
<gene>
    <name evidence="2" type="ORF">ACFO4R_06235</name>
</gene>
<name>A0ABV9QKF9_9FIRM</name>
<keyword evidence="1" id="KW-0732">Signal</keyword>
<dbReference type="EMBL" id="JBHSHL010000022">
    <property type="protein sequence ID" value="MFC4804679.1"/>
    <property type="molecule type" value="Genomic_DNA"/>
</dbReference>
<evidence type="ECO:0000313" key="3">
    <source>
        <dbReference type="Proteomes" id="UP001595916"/>
    </source>
</evidence>
<accession>A0ABV9QKF9</accession>
<organism evidence="2 3">
    <name type="scientific">Filifactor villosus</name>
    <dbReference type="NCBI Taxonomy" id="29374"/>
    <lineage>
        <taxon>Bacteria</taxon>
        <taxon>Bacillati</taxon>
        <taxon>Bacillota</taxon>
        <taxon>Clostridia</taxon>
        <taxon>Peptostreptococcales</taxon>
        <taxon>Filifactoraceae</taxon>
        <taxon>Filifactor</taxon>
    </lineage>
</organism>
<keyword evidence="3" id="KW-1185">Reference proteome</keyword>
<evidence type="ECO:0008006" key="4">
    <source>
        <dbReference type="Google" id="ProtNLM"/>
    </source>
</evidence>
<feature type="signal peptide" evidence="1">
    <location>
        <begin position="1"/>
        <end position="28"/>
    </location>
</feature>
<comment type="caution">
    <text evidence="2">The sequence shown here is derived from an EMBL/GenBank/DDBJ whole genome shotgun (WGS) entry which is preliminary data.</text>
</comment>
<protein>
    <recommendedName>
        <fullName evidence="4">Lipoprotein</fullName>
    </recommendedName>
</protein>